<gene>
    <name evidence="1" type="ORF">X970_12065</name>
</gene>
<evidence type="ECO:0000313" key="1">
    <source>
        <dbReference type="EMBL" id="AHC91104.1"/>
    </source>
</evidence>
<dbReference type="HOGENOM" id="CLU_3010902_0_0_6"/>
<reference evidence="1 2" key="1">
    <citation type="submission" date="2013-12" db="EMBL/GenBank/DDBJ databases">
        <title>Complete Genomes of Pseudomonas monteilii SB3078 and SB3101, two Benzene, Toluene and Ethylbenzene Degrading Bacteria used for Bioaugmentation.</title>
        <authorList>
            <person name="Dueholm M.S."/>
            <person name="Albertsen M."/>
            <person name="D'Imperio S."/>
            <person name="Tale V.P."/>
            <person name="Lewis D."/>
            <person name="Nilsen P.H."/>
            <person name="Nielsen J.L."/>
        </authorList>
    </citation>
    <scope>NUCLEOTIDE SEQUENCE [LARGE SCALE GENOMIC DNA]</scope>
    <source>
        <strain evidence="1 2">SB3101</strain>
    </source>
</reference>
<accession>V9V6D7</accession>
<proteinExistence type="predicted"/>
<name>V9V6D7_9PSED</name>
<dbReference type="AlphaFoldDB" id="V9V6D7"/>
<evidence type="ECO:0000313" key="2">
    <source>
        <dbReference type="Proteomes" id="UP000018660"/>
    </source>
</evidence>
<sequence length="56" mass="6406">MSDGWYWQRAGLNSLGDKVLQADDSVFELILRRINGGLNGLKVRQTLYKRALEVLQ</sequence>
<dbReference type="PATRIC" id="fig|1435058.3.peg.2341"/>
<organism evidence="1 2">
    <name type="scientific">Pseudomonas monteilii SB3101</name>
    <dbReference type="NCBI Taxonomy" id="1435058"/>
    <lineage>
        <taxon>Bacteria</taxon>
        <taxon>Pseudomonadati</taxon>
        <taxon>Pseudomonadota</taxon>
        <taxon>Gammaproteobacteria</taxon>
        <taxon>Pseudomonadales</taxon>
        <taxon>Pseudomonadaceae</taxon>
        <taxon>Pseudomonas</taxon>
    </lineage>
</organism>
<dbReference type="SUPFAM" id="SSF53955">
    <property type="entry name" value="Lysozyme-like"/>
    <property type="match status" value="1"/>
</dbReference>
<protein>
    <submittedName>
        <fullName evidence="1">Uncharacterized protein</fullName>
    </submittedName>
</protein>
<dbReference type="Gene3D" id="1.10.530.10">
    <property type="match status" value="1"/>
</dbReference>
<dbReference type="EMBL" id="CP006979">
    <property type="protein sequence ID" value="AHC91104.1"/>
    <property type="molecule type" value="Genomic_DNA"/>
</dbReference>
<dbReference type="KEGG" id="pmot:X970_12065"/>
<dbReference type="InterPro" id="IPR023346">
    <property type="entry name" value="Lysozyme-like_dom_sf"/>
</dbReference>
<dbReference type="Proteomes" id="UP000018660">
    <property type="component" value="Chromosome"/>
</dbReference>